<protein>
    <submittedName>
        <fullName evidence="9">Energy-coupling factor transporter ATPase</fullName>
    </submittedName>
</protein>
<reference evidence="9 10" key="1">
    <citation type="journal article" date="2019" name="Nat. Med.">
        <title>A library of human gut bacterial isolates paired with longitudinal multiomics data enables mechanistic microbiome research.</title>
        <authorList>
            <person name="Poyet M."/>
            <person name="Groussin M."/>
            <person name="Gibbons S.M."/>
            <person name="Avila-Pacheco J."/>
            <person name="Jiang X."/>
            <person name="Kearney S.M."/>
            <person name="Perrotta A.R."/>
            <person name="Berdy B."/>
            <person name="Zhao S."/>
            <person name="Lieberman T.D."/>
            <person name="Swanson P.K."/>
            <person name="Smith M."/>
            <person name="Roesemann S."/>
            <person name="Alexander J.E."/>
            <person name="Rich S.A."/>
            <person name="Livny J."/>
            <person name="Vlamakis H."/>
            <person name="Clish C."/>
            <person name="Bullock K."/>
            <person name="Deik A."/>
            <person name="Scott J."/>
            <person name="Pierce K.A."/>
            <person name="Xavier R.J."/>
            <person name="Alm E.J."/>
        </authorList>
    </citation>
    <scope>NUCLEOTIDE SEQUENCE [LARGE SCALE GENOMIC DNA]</scope>
    <source>
        <strain evidence="9 10">BIOML-A198</strain>
    </source>
</reference>
<dbReference type="GO" id="GO:0016887">
    <property type="term" value="F:ATP hydrolysis activity"/>
    <property type="evidence" value="ECO:0007669"/>
    <property type="project" value="InterPro"/>
</dbReference>
<keyword evidence="4" id="KW-1003">Cell membrane</keyword>
<evidence type="ECO:0000256" key="6">
    <source>
        <dbReference type="ARBA" id="ARBA00022840"/>
    </source>
</evidence>
<dbReference type="Pfam" id="PF00005">
    <property type="entry name" value="ABC_tran"/>
    <property type="match status" value="1"/>
</dbReference>
<dbReference type="GO" id="GO:0005524">
    <property type="term" value="F:ATP binding"/>
    <property type="evidence" value="ECO:0007669"/>
    <property type="project" value="UniProtKB-KW"/>
</dbReference>
<dbReference type="InterPro" id="IPR003593">
    <property type="entry name" value="AAA+_ATPase"/>
</dbReference>
<evidence type="ECO:0000256" key="8">
    <source>
        <dbReference type="ARBA" id="ARBA00023136"/>
    </source>
</evidence>
<comment type="caution">
    <text evidence="9">The sequence shown here is derived from an EMBL/GenBank/DDBJ whole genome shotgun (WGS) entry which is preliminary data.</text>
</comment>
<comment type="subcellular location">
    <subcellularLocation>
        <location evidence="1">Cell membrane</location>
        <topology evidence="1">Peripheral membrane protein</topology>
    </subcellularLocation>
</comment>
<dbReference type="PANTHER" id="PTHR43553">
    <property type="entry name" value="HEAVY METAL TRANSPORTER"/>
    <property type="match status" value="1"/>
</dbReference>
<dbReference type="InterPro" id="IPR017871">
    <property type="entry name" value="ABC_transporter-like_CS"/>
</dbReference>
<dbReference type="RefSeq" id="WP_006783708.1">
    <property type="nucleotide sequence ID" value="NZ_CAJJOK010000025.1"/>
</dbReference>
<dbReference type="SMART" id="SM00382">
    <property type="entry name" value="AAA"/>
    <property type="match status" value="1"/>
</dbReference>
<keyword evidence="7" id="KW-1278">Translocase</keyword>
<gene>
    <name evidence="9" type="ORF">GMA92_10875</name>
</gene>
<organism evidence="9 10">
    <name type="scientific">Turicibacter sanguinis</name>
    <dbReference type="NCBI Taxonomy" id="154288"/>
    <lineage>
        <taxon>Bacteria</taxon>
        <taxon>Bacillati</taxon>
        <taxon>Bacillota</taxon>
        <taxon>Erysipelotrichia</taxon>
        <taxon>Erysipelotrichales</taxon>
        <taxon>Turicibacteraceae</taxon>
        <taxon>Turicibacter</taxon>
    </lineage>
</organism>
<dbReference type="PROSITE" id="PS00211">
    <property type="entry name" value="ABC_TRANSPORTER_1"/>
    <property type="match status" value="1"/>
</dbReference>
<evidence type="ECO:0000256" key="7">
    <source>
        <dbReference type="ARBA" id="ARBA00022967"/>
    </source>
</evidence>
<dbReference type="InterPro" id="IPR015856">
    <property type="entry name" value="ABC_transpr_CbiO/EcfA_su"/>
</dbReference>
<keyword evidence="8" id="KW-0472">Membrane</keyword>
<dbReference type="GeneID" id="60057888"/>
<sequence>MENAMIKLSNVTFGYEENQTVLKNYNLLINKGEFVTILGHNGSGKSTLSKLLVGLVKANEGEIYVDNQLLDEESVYDIRQKIGIVFQNPDNQFVGSTVRDDIAFGLENKCVEYDEMHRLVNEYAEKVGMKNFLDREPHRLSGGEKQRVAIAGVLALGANVIILDEATAMLDPQGRQNMMSLVRELAEDHNKTIIMITHHLDEAVFSDRIVVMNDGEIILEGRPKEVFAKKELLESVQLDVPFAVKASYDLKDKGIIEDICTSDEELMNKLWALSLKK</sequence>
<keyword evidence="5" id="KW-0547">Nucleotide-binding</keyword>
<evidence type="ECO:0000313" key="10">
    <source>
        <dbReference type="Proteomes" id="UP000487649"/>
    </source>
</evidence>
<dbReference type="AlphaFoldDB" id="A0A6A8SF62"/>
<dbReference type="PANTHER" id="PTHR43553:SF24">
    <property type="entry name" value="ENERGY-COUPLING FACTOR TRANSPORTER ATP-BINDING PROTEIN ECFA1"/>
    <property type="match status" value="1"/>
</dbReference>
<evidence type="ECO:0000256" key="2">
    <source>
        <dbReference type="ARBA" id="ARBA00005417"/>
    </source>
</evidence>
<dbReference type="GO" id="GO:0042626">
    <property type="term" value="F:ATPase-coupled transmembrane transporter activity"/>
    <property type="evidence" value="ECO:0007669"/>
    <property type="project" value="TreeGrafter"/>
</dbReference>
<proteinExistence type="inferred from homology"/>
<dbReference type="SUPFAM" id="SSF52540">
    <property type="entry name" value="P-loop containing nucleoside triphosphate hydrolases"/>
    <property type="match status" value="1"/>
</dbReference>
<evidence type="ECO:0000313" key="9">
    <source>
        <dbReference type="EMBL" id="MTK21919.1"/>
    </source>
</evidence>
<dbReference type="GO" id="GO:0043190">
    <property type="term" value="C:ATP-binding cassette (ABC) transporter complex"/>
    <property type="evidence" value="ECO:0007669"/>
    <property type="project" value="TreeGrafter"/>
</dbReference>
<evidence type="ECO:0000256" key="4">
    <source>
        <dbReference type="ARBA" id="ARBA00022475"/>
    </source>
</evidence>
<keyword evidence="3" id="KW-0813">Transport</keyword>
<dbReference type="InterPro" id="IPR050095">
    <property type="entry name" value="ECF_ABC_transporter_ATP-bd"/>
</dbReference>
<evidence type="ECO:0000256" key="5">
    <source>
        <dbReference type="ARBA" id="ARBA00022741"/>
    </source>
</evidence>
<evidence type="ECO:0000256" key="3">
    <source>
        <dbReference type="ARBA" id="ARBA00022448"/>
    </source>
</evidence>
<dbReference type="InterPro" id="IPR003439">
    <property type="entry name" value="ABC_transporter-like_ATP-bd"/>
</dbReference>
<dbReference type="InterPro" id="IPR030947">
    <property type="entry name" value="EcfA_1"/>
</dbReference>
<dbReference type="Gene3D" id="3.40.50.300">
    <property type="entry name" value="P-loop containing nucleotide triphosphate hydrolases"/>
    <property type="match status" value="1"/>
</dbReference>
<dbReference type="InterPro" id="IPR027417">
    <property type="entry name" value="P-loop_NTPase"/>
</dbReference>
<accession>A0A6A8SF62</accession>
<dbReference type="PROSITE" id="PS50893">
    <property type="entry name" value="ABC_TRANSPORTER_2"/>
    <property type="match status" value="1"/>
</dbReference>
<dbReference type="NCBIfam" id="NF010167">
    <property type="entry name" value="PRK13648.1"/>
    <property type="match status" value="1"/>
</dbReference>
<dbReference type="EMBL" id="WMQE01000025">
    <property type="protein sequence ID" value="MTK21919.1"/>
    <property type="molecule type" value="Genomic_DNA"/>
</dbReference>
<dbReference type="Proteomes" id="UP000487649">
    <property type="component" value="Unassembled WGS sequence"/>
</dbReference>
<name>A0A6A8SF62_9FIRM</name>
<comment type="similarity">
    <text evidence="2">Belongs to the ABC transporter superfamily.</text>
</comment>
<dbReference type="NCBIfam" id="TIGR04520">
    <property type="entry name" value="ECF_ATPase_1"/>
    <property type="match status" value="1"/>
</dbReference>
<keyword evidence="6" id="KW-0067">ATP-binding</keyword>
<dbReference type="CDD" id="cd03225">
    <property type="entry name" value="ABC_cobalt_CbiO_domain1"/>
    <property type="match status" value="1"/>
</dbReference>
<dbReference type="FunFam" id="3.40.50.300:FF:000224">
    <property type="entry name" value="Energy-coupling factor transporter ATP-binding protein EcfA"/>
    <property type="match status" value="1"/>
</dbReference>
<evidence type="ECO:0000256" key="1">
    <source>
        <dbReference type="ARBA" id="ARBA00004202"/>
    </source>
</evidence>